<dbReference type="Gene3D" id="3.40.50.1820">
    <property type="entry name" value="alpha/beta hydrolase"/>
    <property type="match status" value="1"/>
</dbReference>
<feature type="domain" description="PET hydrolase/cutinase-like" evidence="1">
    <location>
        <begin position="119"/>
        <end position="225"/>
    </location>
</feature>
<keyword evidence="3" id="KW-1185">Reference proteome</keyword>
<dbReference type="Pfam" id="PF12740">
    <property type="entry name" value="PETase"/>
    <property type="match status" value="1"/>
</dbReference>
<organism evidence="2 3">
    <name type="scientific">Nocardioides euryhalodurans</name>
    <dbReference type="NCBI Taxonomy" id="2518370"/>
    <lineage>
        <taxon>Bacteria</taxon>
        <taxon>Bacillati</taxon>
        <taxon>Actinomycetota</taxon>
        <taxon>Actinomycetes</taxon>
        <taxon>Propionibacteriales</taxon>
        <taxon>Nocardioidaceae</taxon>
        <taxon>Nocardioides</taxon>
    </lineage>
</organism>
<dbReference type="Proteomes" id="UP000294894">
    <property type="component" value="Chromosome"/>
</dbReference>
<accession>A0A4P7GJK8</accession>
<sequence length="426" mass="44918">MREPTTRTAPGTSRLRRWTTRAGLTALGAVVLLGWTVAMGLGMVRTAPEHSTLEPTVVPYAQPGPHLVGVRDLTVPGSTPLPATVWYPATTSAGQRVTYRYTVGMLSGTNPVTLATYPGQARRHAPVDETAGPYPLVVLSPGFALGPGAYGWLAEHLATRGFVVVSPAHQEPLDPSKLWQATVDRPQDLRALIDHLTKGGDAVSALVDTDRIAVAGHSYGGYAAQVMGGARLDTQSLRTACADARRADDAGVFLCGALEPSLADMADRAGLTALPEGLWPDWSDNRVDAVVSMAGDAVMFGETGLRSLNVPVAALGGTADRDTPYATGARLTYDHADAPRAVEVGLIGAEHFAFTGPCASVRRVMTVVPFGFCDDPAWNRASARDVVAHHVTAFLRAELGAKDSTAALRVIPDAGDDLEVRTRGYP</sequence>
<dbReference type="EMBL" id="CP038267">
    <property type="protein sequence ID" value="QBR91821.1"/>
    <property type="molecule type" value="Genomic_DNA"/>
</dbReference>
<dbReference type="InterPro" id="IPR029058">
    <property type="entry name" value="AB_hydrolase_fold"/>
</dbReference>
<dbReference type="RefSeq" id="WP_135074857.1">
    <property type="nucleotide sequence ID" value="NZ_CP038267.1"/>
</dbReference>
<gene>
    <name evidence="2" type="ORF">EXE57_05690</name>
</gene>
<dbReference type="PANTHER" id="PTHR33428:SF14">
    <property type="entry name" value="CARBOXYLESTERASE TYPE B DOMAIN-CONTAINING PROTEIN"/>
    <property type="match status" value="1"/>
</dbReference>
<name>A0A4P7GJK8_9ACTN</name>
<evidence type="ECO:0000313" key="3">
    <source>
        <dbReference type="Proteomes" id="UP000294894"/>
    </source>
</evidence>
<reference evidence="2 3" key="1">
    <citation type="submission" date="2019-03" db="EMBL/GenBank/DDBJ databases">
        <title>Three New Species of Nocardioides, Nocardioides euryhalodurans sp. nov., Nocardioides seonyuensis sp. nov. and Nocardioides eburneoflavus sp. nov., Iolated from Soil.</title>
        <authorList>
            <person name="Roh S.G."/>
            <person name="Lee C."/>
            <person name="Kim M.-K."/>
            <person name="Kim S.B."/>
        </authorList>
    </citation>
    <scope>NUCLEOTIDE SEQUENCE [LARGE SCALE GENOMIC DNA]</scope>
    <source>
        <strain evidence="2 3">MMS17-SY117</strain>
    </source>
</reference>
<dbReference type="SUPFAM" id="SSF53474">
    <property type="entry name" value="alpha/beta-Hydrolases"/>
    <property type="match status" value="1"/>
</dbReference>
<evidence type="ECO:0000313" key="2">
    <source>
        <dbReference type="EMBL" id="QBR91821.1"/>
    </source>
</evidence>
<dbReference type="KEGG" id="noy:EXE57_05690"/>
<dbReference type="PANTHER" id="PTHR33428">
    <property type="entry name" value="CHLOROPHYLLASE-2, CHLOROPLASTIC"/>
    <property type="match status" value="1"/>
</dbReference>
<dbReference type="InterPro" id="IPR041127">
    <property type="entry name" value="PET_hydrolase/cutinase-like"/>
</dbReference>
<protein>
    <recommendedName>
        <fullName evidence="1">PET hydrolase/cutinase-like domain-containing protein</fullName>
    </recommendedName>
</protein>
<dbReference type="OrthoDB" id="9765647at2"/>
<evidence type="ECO:0000259" key="1">
    <source>
        <dbReference type="Pfam" id="PF12740"/>
    </source>
</evidence>
<proteinExistence type="predicted"/>
<dbReference type="AlphaFoldDB" id="A0A4P7GJK8"/>